<protein>
    <submittedName>
        <fullName evidence="2">Uncharacterized protein</fullName>
    </submittedName>
</protein>
<reference evidence="3" key="1">
    <citation type="journal article" date="2019" name="Int. J. Syst. Evol. Microbiol.">
        <title>The Global Catalogue of Microorganisms (GCM) 10K type strain sequencing project: providing services to taxonomists for standard genome sequencing and annotation.</title>
        <authorList>
            <consortium name="The Broad Institute Genomics Platform"/>
            <consortium name="The Broad Institute Genome Sequencing Center for Infectious Disease"/>
            <person name="Wu L."/>
            <person name="Ma J."/>
        </authorList>
    </citation>
    <scope>NUCLEOTIDE SEQUENCE [LARGE SCALE GENOMIC DNA]</scope>
    <source>
        <strain evidence="3">JCM 17979</strain>
    </source>
</reference>
<comment type="caution">
    <text evidence="2">The sequence shown here is derived from an EMBL/GenBank/DDBJ whole genome shotgun (WGS) entry which is preliminary data.</text>
</comment>
<keyword evidence="3" id="KW-1185">Reference proteome</keyword>
<name>A0ABP9ATU1_9PSEU</name>
<feature type="region of interest" description="Disordered" evidence="1">
    <location>
        <begin position="1"/>
        <end position="26"/>
    </location>
</feature>
<accession>A0ABP9ATU1</accession>
<organism evidence="2 3">
    <name type="scientific">Actinomycetospora chlora</name>
    <dbReference type="NCBI Taxonomy" id="663608"/>
    <lineage>
        <taxon>Bacteria</taxon>
        <taxon>Bacillati</taxon>
        <taxon>Actinomycetota</taxon>
        <taxon>Actinomycetes</taxon>
        <taxon>Pseudonocardiales</taxon>
        <taxon>Pseudonocardiaceae</taxon>
        <taxon>Actinomycetospora</taxon>
    </lineage>
</organism>
<dbReference type="Proteomes" id="UP001500928">
    <property type="component" value="Unassembled WGS sequence"/>
</dbReference>
<sequence length="105" mass="11893">MCFRCAQPARPDQERPHASSLNSRSDATKWMTKTAAWTVALLSARATPVVDRRETCTVFLVRQLNALPRRRGDHHLADALGLVDRMQDALAGEMQRRRELPARGR</sequence>
<dbReference type="EMBL" id="BAABHO010000012">
    <property type="protein sequence ID" value="GAA4785868.1"/>
    <property type="molecule type" value="Genomic_DNA"/>
</dbReference>
<proteinExistence type="predicted"/>
<evidence type="ECO:0000313" key="3">
    <source>
        <dbReference type="Proteomes" id="UP001500928"/>
    </source>
</evidence>
<gene>
    <name evidence="2" type="ORF">GCM10023200_19810</name>
</gene>
<evidence type="ECO:0000256" key="1">
    <source>
        <dbReference type="SAM" id="MobiDB-lite"/>
    </source>
</evidence>
<evidence type="ECO:0000313" key="2">
    <source>
        <dbReference type="EMBL" id="GAA4785868.1"/>
    </source>
</evidence>